<dbReference type="PANTHER" id="PTHR43806:SF11">
    <property type="entry name" value="CEREVISIN-RELATED"/>
    <property type="match status" value="1"/>
</dbReference>
<protein>
    <recommendedName>
        <fullName evidence="6">Peptidase S8/S53 domain-containing protein</fullName>
    </recommendedName>
</protein>
<accession>A0A166Y815</accession>
<dbReference type="EMBL" id="AUXT01000214">
    <property type="protein sequence ID" value="KZN41538.1"/>
    <property type="molecule type" value="Genomic_DNA"/>
</dbReference>
<dbReference type="PRINTS" id="PR00723">
    <property type="entry name" value="SUBTILISIN"/>
</dbReference>
<reference evidence="7 8" key="1">
    <citation type="submission" date="2013-07" db="EMBL/GenBank/DDBJ databases">
        <title>Comparative Genomic and Metabolomic Analysis of Twelve Strains of Pseudoalteromonas luteoviolacea.</title>
        <authorList>
            <person name="Vynne N.G."/>
            <person name="Mansson M."/>
            <person name="Gram L."/>
        </authorList>
    </citation>
    <scope>NUCLEOTIDE SEQUENCE [LARGE SCALE GENOMIC DNA]</scope>
    <source>
        <strain evidence="7 8">NCIMB 1942</strain>
    </source>
</reference>
<keyword evidence="4 5" id="KW-0720">Serine protease</keyword>
<evidence type="ECO:0000313" key="7">
    <source>
        <dbReference type="EMBL" id="KZN41538.1"/>
    </source>
</evidence>
<dbReference type="Pfam" id="PF00082">
    <property type="entry name" value="Peptidase_S8"/>
    <property type="match status" value="1"/>
</dbReference>
<dbReference type="InterPro" id="IPR050131">
    <property type="entry name" value="Peptidase_S8_subtilisin-like"/>
</dbReference>
<comment type="caution">
    <text evidence="7">The sequence shown here is derived from an EMBL/GenBank/DDBJ whole genome shotgun (WGS) entry which is preliminary data.</text>
</comment>
<comment type="similarity">
    <text evidence="1 5">Belongs to the peptidase S8 family.</text>
</comment>
<dbReference type="PATRIC" id="fig|1365253.3.peg.4812"/>
<dbReference type="InterPro" id="IPR036852">
    <property type="entry name" value="Peptidase_S8/S53_dom_sf"/>
</dbReference>
<dbReference type="Gene3D" id="3.40.50.200">
    <property type="entry name" value="Peptidase S8/S53 domain"/>
    <property type="match status" value="1"/>
</dbReference>
<keyword evidence="3 5" id="KW-0378">Hydrolase</keyword>
<evidence type="ECO:0000256" key="2">
    <source>
        <dbReference type="ARBA" id="ARBA00022670"/>
    </source>
</evidence>
<dbReference type="PROSITE" id="PS51892">
    <property type="entry name" value="SUBTILASE"/>
    <property type="match status" value="1"/>
</dbReference>
<dbReference type="SUPFAM" id="SSF52743">
    <property type="entry name" value="Subtilisin-like"/>
    <property type="match status" value="1"/>
</dbReference>
<dbReference type="InterPro" id="IPR015500">
    <property type="entry name" value="Peptidase_S8_subtilisin-rel"/>
</dbReference>
<sequence>MLLSYGVIASDNSKQPFLTFQNYQQSIELYTSQQENVFNSNVGLQLYLNQKIVVQINKQHKYQLDRVEGVIKIQVLAELGDEIIVLVTPSIDAFIQTYNRIDNLPYTGTVQPDFAIVRKTQQPAKNRHREIQNNQFERLKGFQCRSSVKPKRIAIIDDGFDLSQPWLSAFDVMLEYDADNQRIIPHKEKAGASHGNVVAGVIATQLQSRLEKNSTGIAELVAIHQASTLNSAMILAFSVSQKMHVDIINSSWTLPLASQVLGNVIRYGLSHSGISFVVVSAGNHAQDACIGNRLSEIEGVTTVGALSEGGSLAAFSNYGKCVDLYAPAAFLLKKQTVNIAVRGTSSAAAMVTGEISYLLGCGLSSSEIGLKNQN</sequence>
<dbReference type="Proteomes" id="UP000076587">
    <property type="component" value="Unassembled WGS sequence"/>
</dbReference>
<feature type="domain" description="Peptidase S8/S53" evidence="6">
    <location>
        <begin position="153"/>
        <end position="355"/>
    </location>
</feature>
<evidence type="ECO:0000256" key="1">
    <source>
        <dbReference type="ARBA" id="ARBA00011073"/>
    </source>
</evidence>
<feature type="active site" description="Charge relay system" evidence="5">
    <location>
        <position position="345"/>
    </location>
</feature>
<dbReference type="OrthoDB" id="9790784at2"/>
<feature type="active site" description="Charge relay system" evidence="5">
    <location>
        <position position="194"/>
    </location>
</feature>
<dbReference type="SUPFAM" id="SSF53271">
    <property type="entry name" value="PRTase-like"/>
    <property type="match status" value="1"/>
</dbReference>
<evidence type="ECO:0000259" key="6">
    <source>
        <dbReference type="Pfam" id="PF00082"/>
    </source>
</evidence>
<dbReference type="GO" id="GO:0004252">
    <property type="term" value="F:serine-type endopeptidase activity"/>
    <property type="evidence" value="ECO:0007669"/>
    <property type="project" value="UniProtKB-UniRule"/>
</dbReference>
<gene>
    <name evidence="7" type="ORF">N482_19875</name>
</gene>
<proteinExistence type="inferred from homology"/>
<dbReference type="GO" id="GO:0006508">
    <property type="term" value="P:proteolysis"/>
    <property type="evidence" value="ECO:0007669"/>
    <property type="project" value="UniProtKB-KW"/>
</dbReference>
<name>A0A166Y815_9GAMM</name>
<evidence type="ECO:0000256" key="5">
    <source>
        <dbReference type="PROSITE-ProRule" id="PRU01240"/>
    </source>
</evidence>
<evidence type="ECO:0000256" key="3">
    <source>
        <dbReference type="ARBA" id="ARBA00022801"/>
    </source>
</evidence>
<feature type="active site" description="Charge relay system" evidence="5">
    <location>
        <position position="157"/>
    </location>
</feature>
<dbReference type="GO" id="GO:0005615">
    <property type="term" value="C:extracellular space"/>
    <property type="evidence" value="ECO:0007669"/>
    <property type="project" value="TreeGrafter"/>
</dbReference>
<dbReference type="PANTHER" id="PTHR43806">
    <property type="entry name" value="PEPTIDASE S8"/>
    <property type="match status" value="1"/>
</dbReference>
<evidence type="ECO:0000256" key="4">
    <source>
        <dbReference type="ARBA" id="ARBA00022825"/>
    </source>
</evidence>
<keyword evidence="2 5" id="KW-0645">Protease</keyword>
<dbReference type="InterPro" id="IPR029057">
    <property type="entry name" value="PRTase-like"/>
</dbReference>
<organism evidence="7 8">
    <name type="scientific">Pseudoalteromonas luteoviolacea NCIMB 1942</name>
    <dbReference type="NCBI Taxonomy" id="1365253"/>
    <lineage>
        <taxon>Bacteria</taxon>
        <taxon>Pseudomonadati</taxon>
        <taxon>Pseudomonadota</taxon>
        <taxon>Gammaproteobacteria</taxon>
        <taxon>Alteromonadales</taxon>
        <taxon>Pseudoalteromonadaceae</taxon>
        <taxon>Pseudoalteromonas</taxon>
    </lineage>
</organism>
<dbReference type="InterPro" id="IPR000209">
    <property type="entry name" value="Peptidase_S8/S53_dom"/>
</dbReference>
<dbReference type="AlphaFoldDB" id="A0A166Y815"/>
<dbReference type="CDD" id="cd00306">
    <property type="entry name" value="Peptidases_S8_S53"/>
    <property type="match status" value="1"/>
</dbReference>
<evidence type="ECO:0000313" key="8">
    <source>
        <dbReference type="Proteomes" id="UP000076587"/>
    </source>
</evidence>